<evidence type="ECO:0000256" key="4">
    <source>
        <dbReference type="ARBA" id="ARBA00023242"/>
    </source>
</evidence>
<dbReference type="InterPro" id="IPR036291">
    <property type="entry name" value="NAD(P)-bd_dom_sf"/>
</dbReference>
<comment type="caution">
    <text evidence="9">The sequence shown here is derived from an EMBL/GenBank/DDBJ whole genome shotgun (WGS) entry which is preliminary data.</text>
</comment>
<dbReference type="SUPFAM" id="SSF51735">
    <property type="entry name" value="NAD(P)-binding Rossmann-fold domains"/>
    <property type="match status" value="1"/>
</dbReference>
<reference evidence="9" key="2">
    <citation type="submission" date="2020-06" db="EMBL/GenBank/DDBJ databases">
        <authorList>
            <person name="Sheffer M."/>
        </authorList>
    </citation>
    <scope>NUCLEOTIDE SEQUENCE</scope>
</reference>
<gene>
    <name evidence="9" type="ORF">HNY73_019735</name>
</gene>
<dbReference type="FunFam" id="3.40.50.720:FF:000026">
    <property type="entry name" value="Glyoxylate/hydroxypyruvate reductase B"/>
    <property type="match status" value="1"/>
</dbReference>
<reference evidence="9" key="1">
    <citation type="journal article" date="2020" name="bioRxiv">
        <title>Chromosome-level reference genome of the European wasp spider Argiope bruennichi: a resource for studies on range expansion and evolutionary adaptation.</title>
        <authorList>
            <person name="Sheffer M.M."/>
            <person name="Hoppe A."/>
            <person name="Krehenwinkel H."/>
            <person name="Uhl G."/>
            <person name="Kuss A.W."/>
            <person name="Jensen L."/>
            <person name="Jensen C."/>
            <person name="Gillespie R.G."/>
            <person name="Hoff K.J."/>
            <person name="Prost S."/>
        </authorList>
    </citation>
    <scope>NUCLEOTIDE SEQUENCE</scope>
</reference>
<dbReference type="Proteomes" id="UP000807504">
    <property type="component" value="Unassembled WGS sequence"/>
</dbReference>
<proteinExistence type="predicted"/>
<feature type="region of interest" description="Disordered" evidence="7">
    <location>
        <begin position="128"/>
        <end position="147"/>
    </location>
</feature>
<dbReference type="PROSITE" id="PS50114">
    <property type="entry name" value="GATA_ZN_FINGER_2"/>
    <property type="match status" value="1"/>
</dbReference>
<dbReference type="GO" id="GO:0043565">
    <property type="term" value="F:sequence-specific DNA binding"/>
    <property type="evidence" value="ECO:0007669"/>
    <property type="project" value="InterPro"/>
</dbReference>
<dbReference type="PANTHER" id="PTHR10996:SF277">
    <property type="entry name" value="GLYOXYLATE REDUCTASE_HYDROXYPYRUVATE REDUCTASE"/>
    <property type="match status" value="1"/>
</dbReference>
<dbReference type="InterPro" id="IPR006139">
    <property type="entry name" value="D-isomer_2_OHA_DH_cat_dom"/>
</dbReference>
<dbReference type="CDD" id="cd05301">
    <property type="entry name" value="GDH"/>
    <property type="match status" value="1"/>
</dbReference>
<evidence type="ECO:0000256" key="7">
    <source>
        <dbReference type="SAM" id="MobiDB-lite"/>
    </source>
</evidence>
<keyword evidence="6" id="KW-0863">Zinc-finger</keyword>
<dbReference type="Pfam" id="PF00389">
    <property type="entry name" value="2-Hacid_dh"/>
    <property type="match status" value="1"/>
</dbReference>
<dbReference type="GO" id="GO:0030267">
    <property type="term" value="F:glyoxylate reductase (NADPH) activity"/>
    <property type="evidence" value="ECO:0007669"/>
    <property type="project" value="TreeGrafter"/>
</dbReference>
<dbReference type="PROSITE" id="PS00065">
    <property type="entry name" value="D_2_HYDROXYACID_DH_1"/>
    <property type="match status" value="1"/>
</dbReference>
<keyword evidence="6" id="KW-0479">Metal-binding</keyword>
<dbReference type="InterPro" id="IPR029753">
    <property type="entry name" value="D-isomer_DH_CS"/>
</dbReference>
<evidence type="ECO:0000313" key="9">
    <source>
        <dbReference type="EMBL" id="KAF8766697.1"/>
    </source>
</evidence>
<protein>
    <recommendedName>
        <fullName evidence="5">Glyoxylate reductase/hydroxypyruvate reductase</fullName>
    </recommendedName>
</protein>
<dbReference type="PANTHER" id="PTHR10996">
    <property type="entry name" value="2-HYDROXYACID DEHYDROGENASE-RELATED"/>
    <property type="match status" value="1"/>
</dbReference>
<dbReference type="Pfam" id="PF02826">
    <property type="entry name" value="2-Hacid_dh_C"/>
    <property type="match status" value="1"/>
</dbReference>
<name>A0A8T0E5N0_ARGBR</name>
<evidence type="ECO:0000256" key="5">
    <source>
        <dbReference type="ARBA" id="ARBA00073306"/>
    </source>
</evidence>
<keyword evidence="6" id="KW-0862">Zinc</keyword>
<dbReference type="GO" id="GO:0006355">
    <property type="term" value="P:regulation of DNA-templated transcription"/>
    <property type="evidence" value="ECO:0007669"/>
    <property type="project" value="InterPro"/>
</dbReference>
<evidence type="ECO:0000313" key="10">
    <source>
        <dbReference type="Proteomes" id="UP000807504"/>
    </source>
</evidence>
<keyword evidence="10" id="KW-1185">Reference proteome</keyword>
<dbReference type="InterPro" id="IPR000679">
    <property type="entry name" value="Znf_GATA"/>
</dbReference>
<dbReference type="AlphaFoldDB" id="A0A8T0E5N0"/>
<dbReference type="GO" id="GO:0051287">
    <property type="term" value="F:NAD binding"/>
    <property type="evidence" value="ECO:0007669"/>
    <property type="project" value="InterPro"/>
</dbReference>
<accession>A0A8T0E5N0</accession>
<keyword evidence="3" id="KW-0804">Transcription</keyword>
<evidence type="ECO:0000256" key="6">
    <source>
        <dbReference type="PROSITE-ProRule" id="PRU00094"/>
    </source>
</evidence>
<dbReference type="CDD" id="cd00202">
    <property type="entry name" value="ZnF_GATA"/>
    <property type="match status" value="1"/>
</dbReference>
<dbReference type="GO" id="GO:0005829">
    <property type="term" value="C:cytosol"/>
    <property type="evidence" value="ECO:0007669"/>
    <property type="project" value="TreeGrafter"/>
</dbReference>
<dbReference type="Gene3D" id="3.40.50.720">
    <property type="entry name" value="NAD(P)-binding Rossmann-like Domain"/>
    <property type="match status" value="2"/>
</dbReference>
<dbReference type="GO" id="GO:0008465">
    <property type="term" value="F:hydroxypyruvate reductase (NADH) activity"/>
    <property type="evidence" value="ECO:0007669"/>
    <property type="project" value="TreeGrafter"/>
</dbReference>
<dbReference type="PROSITE" id="PS00671">
    <property type="entry name" value="D_2_HYDROXYACID_DH_3"/>
    <property type="match status" value="1"/>
</dbReference>
<evidence type="ECO:0000256" key="2">
    <source>
        <dbReference type="ARBA" id="ARBA00023015"/>
    </source>
</evidence>
<dbReference type="InterPro" id="IPR013088">
    <property type="entry name" value="Znf_NHR/GATA"/>
</dbReference>
<dbReference type="GO" id="GO:0008270">
    <property type="term" value="F:zinc ion binding"/>
    <property type="evidence" value="ECO:0007669"/>
    <property type="project" value="UniProtKB-KW"/>
</dbReference>
<evidence type="ECO:0000256" key="3">
    <source>
        <dbReference type="ARBA" id="ARBA00023163"/>
    </source>
</evidence>
<evidence type="ECO:0000259" key="8">
    <source>
        <dbReference type="PROSITE" id="PS50114"/>
    </source>
</evidence>
<keyword evidence="1" id="KW-0560">Oxidoreductase</keyword>
<keyword evidence="4" id="KW-0539">Nucleus</keyword>
<dbReference type="InterPro" id="IPR050223">
    <property type="entry name" value="D-isomer_2-hydroxyacid_DH"/>
</dbReference>
<feature type="domain" description="GATA-type" evidence="8">
    <location>
        <begin position="190"/>
        <end position="223"/>
    </location>
</feature>
<evidence type="ECO:0000256" key="1">
    <source>
        <dbReference type="ARBA" id="ARBA00023002"/>
    </source>
</evidence>
<keyword evidence="2" id="KW-0805">Transcription regulation</keyword>
<dbReference type="InterPro" id="IPR006140">
    <property type="entry name" value="D-isomer_DH_NAD-bd"/>
</dbReference>
<dbReference type="SUPFAM" id="SSF57716">
    <property type="entry name" value="Glucocorticoid receptor-like (DNA-binding domain)"/>
    <property type="match status" value="1"/>
</dbReference>
<dbReference type="InterPro" id="IPR029752">
    <property type="entry name" value="D-isomer_DH_CS1"/>
</dbReference>
<dbReference type="Gene3D" id="3.30.50.10">
    <property type="entry name" value="Erythroid Transcription Factor GATA-1, subunit A"/>
    <property type="match status" value="1"/>
</dbReference>
<dbReference type="EMBL" id="JABXBU010002230">
    <property type="protein sequence ID" value="KAF8766697.1"/>
    <property type="molecule type" value="Genomic_DNA"/>
</dbReference>
<sequence>MEPSFSVFDSQLLYPMMNQNANITYYSSTADIHSGQSNPSIEMCLPRTEAEHNEFQSHNNAPLAASNYMDITNSKNSQFFDSQFQITNSQFFGLSSPLQKMKDLENRLPSVPHFSPLLHSIINERNSNSKSSLNSNADRKHPNAAAESSFVSTKKQAILNSHPNAVIVDELSELPVLMQFNRDFRQPSLVEEIKKCANCGTTKDTTWRRSQLNPGERVCNACGQHELKYSHFKIVFNSGTFHSSCDVEVYEEDKPIPKEELIKRLPGKAGLYCLLTDPIDKTVIDAAGPTLKVIATMSVGYEHIDLNHCKSKNIKVSNTPDVSSDSVAEWTVTLMLCAGRNFMEAATAIKKGKWIYQWSPMWLCGAGLADATIGIVGMGRIGQSVMKRVLPFQVKEVLYFDIYHPIKPAEELGAKFVEFEDLIKKSDYIVSMCNLSDETKNLFCKKVFELMKPTAVFINTSRGGVVNQKDLYEALKKKTFRAAALDVTIPEPLPKDHELLTLPNLIVTPHVASAETNVRIKMADLAAENILLGVEGKDLKTPVPMPK</sequence>
<organism evidence="9 10">
    <name type="scientific">Argiope bruennichi</name>
    <name type="common">Wasp spider</name>
    <name type="synonym">Aranea bruennichi</name>
    <dbReference type="NCBI Taxonomy" id="94029"/>
    <lineage>
        <taxon>Eukaryota</taxon>
        <taxon>Metazoa</taxon>
        <taxon>Ecdysozoa</taxon>
        <taxon>Arthropoda</taxon>
        <taxon>Chelicerata</taxon>
        <taxon>Arachnida</taxon>
        <taxon>Araneae</taxon>
        <taxon>Araneomorphae</taxon>
        <taxon>Entelegynae</taxon>
        <taxon>Araneoidea</taxon>
        <taxon>Araneidae</taxon>
        <taxon>Argiope</taxon>
    </lineage>
</organism>
<dbReference type="SMART" id="SM00401">
    <property type="entry name" value="ZnF_GATA"/>
    <property type="match status" value="1"/>
</dbReference>
<dbReference type="SUPFAM" id="SSF52283">
    <property type="entry name" value="Formate/glycerate dehydrogenase catalytic domain-like"/>
    <property type="match status" value="1"/>
</dbReference>